<dbReference type="STRING" id="485913.Krac_0501"/>
<reference evidence="1 2" key="1">
    <citation type="journal article" date="2011" name="Stand. Genomic Sci.">
        <title>Non-contiguous finished genome sequence and contextual data of the filamentous soil bacterium Ktedonobacter racemifer type strain (SOSP1-21).</title>
        <authorList>
            <person name="Chang Y.J."/>
            <person name="Land M."/>
            <person name="Hauser L."/>
            <person name="Chertkov O."/>
            <person name="Del Rio T.G."/>
            <person name="Nolan M."/>
            <person name="Copeland A."/>
            <person name="Tice H."/>
            <person name="Cheng J.F."/>
            <person name="Lucas S."/>
            <person name="Han C."/>
            <person name="Goodwin L."/>
            <person name="Pitluck S."/>
            <person name="Ivanova N."/>
            <person name="Ovchinikova G."/>
            <person name="Pati A."/>
            <person name="Chen A."/>
            <person name="Palaniappan K."/>
            <person name="Mavromatis K."/>
            <person name="Liolios K."/>
            <person name="Brettin T."/>
            <person name="Fiebig A."/>
            <person name="Rohde M."/>
            <person name="Abt B."/>
            <person name="Goker M."/>
            <person name="Detter J.C."/>
            <person name="Woyke T."/>
            <person name="Bristow J."/>
            <person name="Eisen J.A."/>
            <person name="Markowitz V."/>
            <person name="Hugenholtz P."/>
            <person name="Kyrpides N.C."/>
            <person name="Klenk H.P."/>
            <person name="Lapidus A."/>
        </authorList>
    </citation>
    <scope>NUCLEOTIDE SEQUENCE [LARGE SCALE GENOMIC DNA]</scope>
    <source>
        <strain evidence="2">DSM 44963</strain>
    </source>
</reference>
<dbReference type="EMBL" id="ADVG01000005">
    <property type="protein sequence ID" value="EFH79969.1"/>
    <property type="molecule type" value="Genomic_DNA"/>
</dbReference>
<gene>
    <name evidence="1" type="ORF">Krac_0501</name>
</gene>
<dbReference type="Proteomes" id="UP000004508">
    <property type="component" value="Unassembled WGS sequence"/>
</dbReference>
<protein>
    <submittedName>
        <fullName evidence="1">Uncharacterized protein</fullName>
    </submittedName>
</protein>
<dbReference type="InParanoid" id="D6U7V8"/>
<dbReference type="AlphaFoldDB" id="D6U7V8"/>
<proteinExistence type="predicted"/>
<sequence>MAPKASLFPTACSHNNELHPLLLGKQGAYERHPRDIFFFSHPSRGAGSIPGLDACLVYISTQPSGCYPAFYGKNVEALPQLYFIERLLVKSFMVRTKMCTGLRGIIRQLSFHSNEDEKFGVNPSDQTKG</sequence>
<keyword evidence="2" id="KW-1185">Reference proteome</keyword>
<evidence type="ECO:0000313" key="2">
    <source>
        <dbReference type="Proteomes" id="UP000004508"/>
    </source>
</evidence>
<evidence type="ECO:0000313" key="1">
    <source>
        <dbReference type="EMBL" id="EFH79969.1"/>
    </source>
</evidence>
<accession>D6U7V8</accession>
<name>D6U7V8_KTERA</name>
<organism evidence="1 2">
    <name type="scientific">Ktedonobacter racemifer DSM 44963</name>
    <dbReference type="NCBI Taxonomy" id="485913"/>
    <lineage>
        <taxon>Bacteria</taxon>
        <taxon>Bacillati</taxon>
        <taxon>Chloroflexota</taxon>
        <taxon>Ktedonobacteria</taxon>
        <taxon>Ktedonobacterales</taxon>
        <taxon>Ktedonobacteraceae</taxon>
        <taxon>Ktedonobacter</taxon>
    </lineage>
</organism>
<comment type="caution">
    <text evidence="1">The sequence shown here is derived from an EMBL/GenBank/DDBJ whole genome shotgun (WGS) entry which is preliminary data.</text>
</comment>